<feature type="domain" description="Histidine kinase" evidence="5">
    <location>
        <begin position="270"/>
        <end position="472"/>
    </location>
</feature>
<dbReference type="SUPFAM" id="SSF55874">
    <property type="entry name" value="ATPase domain of HSP90 chaperone/DNA topoisomerase II/histidine kinase"/>
    <property type="match status" value="1"/>
</dbReference>
<dbReference type="InterPro" id="IPR000014">
    <property type="entry name" value="PAS"/>
</dbReference>
<dbReference type="GO" id="GO:0006355">
    <property type="term" value="P:regulation of DNA-templated transcription"/>
    <property type="evidence" value="ECO:0007669"/>
    <property type="project" value="InterPro"/>
</dbReference>
<dbReference type="InterPro" id="IPR001610">
    <property type="entry name" value="PAC"/>
</dbReference>
<dbReference type="PROSITE" id="PS50112">
    <property type="entry name" value="PAS"/>
    <property type="match status" value="2"/>
</dbReference>
<dbReference type="PROSITE" id="PS50113">
    <property type="entry name" value="PAC"/>
    <property type="match status" value="1"/>
</dbReference>
<feature type="compositionally biased region" description="Polar residues" evidence="4">
    <location>
        <begin position="469"/>
        <end position="486"/>
    </location>
</feature>
<dbReference type="GO" id="GO:0005737">
    <property type="term" value="C:cytoplasm"/>
    <property type="evidence" value="ECO:0007669"/>
    <property type="project" value="TreeGrafter"/>
</dbReference>
<dbReference type="Gene3D" id="3.30.450.20">
    <property type="entry name" value="PAS domain"/>
    <property type="match status" value="1"/>
</dbReference>
<dbReference type="SUPFAM" id="SSF48452">
    <property type="entry name" value="TPR-like"/>
    <property type="match status" value="3"/>
</dbReference>
<feature type="repeat" description="TPR" evidence="3">
    <location>
        <begin position="1007"/>
        <end position="1040"/>
    </location>
</feature>
<dbReference type="NCBIfam" id="TIGR00229">
    <property type="entry name" value="sensory_box"/>
    <property type="match status" value="1"/>
</dbReference>
<gene>
    <name evidence="8" type="ORF">SAMN05216226_101338</name>
</gene>
<dbReference type="SMART" id="SM00387">
    <property type="entry name" value="HATPase_c"/>
    <property type="match status" value="1"/>
</dbReference>
<feature type="domain" description="PAS" evidence="6">
    <location>
        <begin position="16"/>
        <end position="67"/>
    </location>
</feature>
<dbReference type="Pfam" id="PF13191">
    <property type="entry name" value="AAA_16"/>
    <property type="match status" value="1"/>
</dbReference>
<evidence type="ECO:0000256" key="4">
    <source>
        <dbReference type="SAM" id="MobiDB-lite"/>
    </source>
</evidence>
<dbReference type="SMART" id="SM00086">
    <property type="entry name" value="PAC"/>
    <property type="match status" value="1"/>
</dbReference>
<dbReference type="PANTHER" id="PTHR16305:SF28">
    <property type="entry name" value="GUANYLATE CYCLASE DOMAIN-CONTAINING PROTEIN"/>
    <property type="match status" value="1"/>
</dbReference>
<organism evidence="8 9">
    <name type="scientific">Halovenus aranensis</name>
    <dbReference type="NCBI Taxonomy" id="890420"/>
    <lineage>
        <taxon>Archaea</taxon>
        <taxon>Methanobacteriati</taxon>
        <taxon>Methanobacteriota</taxon>
        <taxon>Stenosarchaea group</taxon>
        <taxon>Halobacteria</taxon>
        <taxon>Halobacteriales</taxon>
        <taxon>Haloarculaceae</taxon>
        <taxon>Halovenus</taxon>
    </lineage>
</organism>
<dbReference type="Pfam" id="PF13424">
    <property type="entry name" value="TPR_12"/>
    <property type="match status" value="2"/>
</dbReference>
<dbReference type="InterPro" id="IPR036890">
    <property type="entry name" value="HATPase_C_sf"/>
</dbReference>
<keyword evidence="9" id="KW-1185">Reference proteome</keyword>
<dbReference type="InterPro" id="IPR041664">
    <property type="entry name" value="AAA_16"/>
</dbReference>
<evidence type="ECO:0000256" key="3">
    <source>
        <dbReference type="PROSITE-ProRule" id="PRU00339"/>
    </source>
</evidence>
<reference evidence="8 9" key="1">
    <citation type="submission" date="2016-10" db="EMBL/GenBank/DDBJ databases">
        <authorList>
            <person name="de Groot N.N."/>
        </authorList>
    </citation>
    <scope>NUCLEOTIDE SEQUENCE [LARGE SCALE GENOMIC DNA]</scope>
    <source>
        <strain evidence="8 9">IBRC-M10015</strain>
    </source>
</reference>
<proteinExistence type="predicted"/>
<dbReference type="OrthoDB" id="163527at2157"/>
<name>A0A1G8S864_9EURY</name>
<accession>A0A1G8S864</accession>
<dbReference type="CDD" id="cd00130">
    <property type="entry name" value="PAS"/>
    <property type="match status" value="2"/>
</dbReference>
<feature type="repeat" description="TPR" evidence="3">
    <location>
        <begin position="1127"/>
        <end position="1160"/>
    </location>
</feature>
<keyword evidence="3" id="KW-0802">TPR repeat</keyword>
<dbReference type="SMART" id="SM00091">
    <property type="entry name" value="PAS"/>
    <property type="match status" value="2"/>
</dbReference>
<evidence type="ECO:0000256" key="1">
    <source>
        <dbReference type="ARBA" id="ARBA00022741"/>
    </source>
</evidence>
<dbReference type="PROSITE" id="PS50109">
    <property type="entry name" value="HIS_KIN"/>
    <property type="match status" value="1"/>
</dbReference>
<dbReference type="Proteomes" id="UP000198856">
    <property type="component" value="Unassembled WGS sequence"/>
</dbReference>
<dbReference type="InterPro" id="IPR013767">
    <property type="entry name" value="PAS_fold"/>
</dbReference>
<dbReference type="InterPro" id="IPR035965">
    <property type="entry name" value="PAS-like_dom_sf"/>
</dbReference>
<dbReference type="InterPro" id="IPR000700">
    <property type="entry name" value="PAS-assoc_C"/>
</dbReference>
<dbReference type="PANTHER" id="PTHR16305">
    <property type="entry name" value="TESTICULAR SOLUBLE ADENYLYL CYCLASE"/>
    <property type="match status" value="1"/>
</dbReference>
<dbReference type="InterPro" id="IPR019734">
    <property type="entry name" value="TPR_rpt"/>
</dbReference>
<keyword evidence="2" id="KW-0067">ATP-binding</keyword>
<evidence type="ECO:0000313" key="8">
    <source>
        <dbReference type="EMBL" id="SDJ25361.1"/>
    </source>
</evidence>
<sequence>MDGTPSGDQRSARNATRAEGHDAVDLLADVVFDLDTDGTIIGATGPTEQLLGYEPYEIVGTALSDLLSAGIGDTPSMFESRETLRERLGAGEQLTNLDVRVDVPDAGIVTALASVLVFEDGARCLLQNVSEYDLPEHWRARYAALVRSIDDPLYVLDETGVVEWVNDAMVEYTGYDHEELVGRSIAELTSKDECSGSEQSDLPTIEEITADSFETTFVTRGGETKLCEVNVTTLTDDGTLTGMVGVLRDIRERKRREQDLELLKEVLIRVFRHNVRNELNVVEGHATILDDHVDDTLEDHTAAILETAERLLDHSNKARLLEQVIESDGRYEIQLDRVVERVLASCREAYPAASIEVDVPPEVTVEAHSHIGTAIEELVTNAIEHAPDDTPWVRLWTDETDEFLTLFVEDRSGGLDDHEIDVLREGGESRLEHSSGVGLWLVRWIVESSGAGMVAHRTDDGSLMGIRFSDSQSATGNSRPVTSTRVHASEEPGPERLHGEIVVGRARERQQLEAVYEQLDRTGGQAVLLTGESGFGKSTLVEQFLDGLGERAETPVLGRGRCERDSTQPYQAFRDAMTAFSSVSDIGAILESATDADADNPETVSLRRQSLFADIAAEFRTLGQNQTVVLVLEELQWASQGTIDLLEYLIDEVGQWSPSVLFLCTCQTDCVPATHPARQVIEETTDAGRGTVLELEPFDTGEVEILLGQILDVEDIPSEFVEAVHDHTGGTPLFVAEFGIHLRESSHADGVADPDAVAVPETVESIVRDRVDGLSEPARTVLEVGAVLGRSISFDTLREASPYQETKLVESVDRLVGERLLDRTDGTLRFVHGLVHEETLEAMTEQRRKSLHERAAAAIESVYAGSDESRDGQLGVHYERAGADQKAIECFQRAGDRASRSYAHADAASFYERAIELAREADVDSETLAELHAALADVFRVIGRHEDALDAVEEGLSAVSDETALGCRLLGIKARTATKLSRFESARETALCQRESARAVGNCGYEQDALRQLGAIARVRGNYERARQHLEEGLSLAETAEDEHKTAAIYKELGSVALRRGNYERARATYQRSLEAARDVSDKQLEAACLNNLGSVAYREADYEQARKYDRQSMEIKREIGNRAGVGSALASLGLIAERRGDYEQAREHLEESLDIRQAVGNRKGEAFVYNILGLIARKRGEYKRALECVERSLDIAADIDASLQEVWSLENRGLIRYYRNDNSQARRDLQRALEGANELGNAETAASCLSGLAALTREAGNLDSARELLENAREKHPSNGDPLIRGKLRLEQARLERACGNIDAARSCVEEARETFSSVGVVYWAARARRVRGDIETTAGNPENGCEYWREATQTFEELGTHRDLLATTERLLEHGEDTAAWRDKAREAIDSVPYAIESENDWSSG</sequence>
<feature type="repeat" description="TPR" evidence="3">
    <location>
        <begin position="1167"/>
        <end position="1200"/>
    </location>
</feature>
<evidence type="ECO:0000259" key="7">
    <source>
        <dbReference type="PROSITE" id="PS50113"/>
    </source>
</evidence>
<dbReference type="CDD" id="cd16936">
    <property type="entry name" value="HATPase_RsbW-like"/>
    <property type="match status" value="1"/>
</dbReference>
<dbReference type="GO" id="GO:0004016">
    <property type="term" value="F:adenylate cyclase activity"/>
    <property type="evidence" value="ECO:0007669"/>
    <property type="project" value="TreeGrafter"/>
</dbReference>
<dbReference type="InterPro" id="IPR027417">
    <property type="entry name" value="P-loop_NTPase"/>
</dbReference>
<evidence type="ECO:0000256" key="2">
    <source>
        <dbReference type="ARBA" id="ARBA00022840"/>
    </source>
</evidence>
<dbReference type="Gene3D" id="3.40.50.300">
    <property type="entry name" value="P-loop containing nucleotide triphosphate hydrolases"/>
    <property type="match status" value="1"/>
</dbReference>
<dbReference type="PROSITE" id="PS50005">
    <property type="entry name" value="TPR"/>
    <property type="match status" value="4"/>
</dbReference>
<evidence type="ECO:0000259" key="6">
    <source>
        <dbReference type="PROSITE" id="PS50112"/>
    </source>
</evidence>
<protein>
    <submittedName>
        <fullName evidence="8">PAS domain S-box-containing protein</fullName>
    </submittedName>
</protein>
<dbReference type="InterPro" id="IPR011990">
    <property type="entry name" value="TPR-like_helical_dom_sf"/>
</dbReference>
<feature type="region of interest" description="Disordered" evidence="4">
    <location>
        <begin position="469"/>
        <end position="493"/>
    </location>
</feature>
<dbReference type="InterPro" id="IPR005467">
    <property type="entry name" value="His_kinase_dom"/>
</dbReference>
<dbReference type="SUPFAM" id="SSF52540">
    <property type="entry name" value="P-loop containing nucleoside triphosphate hydrolases"/>
    <property type="match status" value="1"/>
</dbReference>
<dbReference type="EMBL" id="FNFC01000001">
    <property type="protein sequence ID" value="SDJ25361.1"/>
    <property type="molecule type" value="Genomic_DNA"/>
</dbReference>
<dbReference type="RefSeq" id="WP_092698753.1">
    <property type="nucleotide sequence ID" value="NZ_FNFC01000001.1"/>
</dbReference>
<dbReference type="STRING" id="890420.SAMN05216226_101338"/>
<keyword evidence="1" id="KW-0547">Nucleotide-binding</keyword>
<dbReference type="Pfam" id="PF00989">
    <property type="entry name" value="PAS"/>
    <property type="match status" value="2"/>
</dbReference>
<evidence type="ECO:0000313" key="9">
    <source>
        <dbReference type="Proteomes" id="UP000198856"/>
    </source>
</evidence>
<feature type="domain" description="PAC" evidence="7">
    <location>
        <begin position="211"/>
        <end position="262"/>
    </location>
</feature>
<dbReference type="GO" id="GO:0005524">
    <property type="term" value="F:ATP binding"/>
    <property type="evidence" value="ECO:0007669"/>
    <property type="project" value="UniProtKB-KW"/>
</dbReference>
<feature type="repeat" description="TPR" evidence="3">
    <location>
        <begin position="1047"/>
        <end position="1080"/>
    </location>
</feature>
<dbReference type="Pfam" id="PF02518">
    <property type="entry name" value="HATPase_c"/>
    <property type="match status" value="1"/>
</dbReference>
<dbReference type="SMART" id="SM00028">
    <property type="entry name" value="TPR"/>
    <property type="match status" value="10"/>
</dbReference>
<dbReference type="Gene3D" id="3.30.565.10">
    <property type="entry name" value="Histidine kinase-like ATPase, C-terminal domain"/>
    <property type="match status" value="1"/>
</dbReference>
<dbReference type="SUPFAM" id="SSF55785">
    <property type="entry name" value="PYP-like sensor domain (PAS domain)"/>
    <property type="match status" value="2"/>
</dbReference>
<dbReference type="Gene3D" id="1.25.40.10">
    <property type="entry name" value="Tetratricopeptide repeat domain"/>
    <property type="match status" value="2"/>
</dbReference>
<dbReference type="InterPro" id="IPR003594">
    <property type="entry name" value="HATPase_dom"/>
</dbReference>
<feature type="domain" description="PAS" evidence="6">
    <location>
        <begin position="138"/>
        <end position="193"/>
    </location>
</feature>
<evidence type="ECO:0000259" key="5">
    <source>
        <dbReference type="PROSITE" id="PS50109"/>
    </source>
</evidence>